<evidence type="ECO:0000256" key="1">
    <source>
        <dbReference type="SAM" id="MobiDB-lite"/>
    </source>
</evidence>
<evidence type="ECO:0000313" key="4">
    <source>
        <dbReference type="Proteomes" id="UP000509667"/>
    </source>
</evidence>
<gene>
    <name evidence="3" type="ORF">HZS55_15025</name>
</gene>
<dbReference type="InterPro" id="IPR011009">
    <property type="entry name" value="Kinase-like_dom_sf"/>
</dbReference>
<dbReference type="GeneID" id="56079202"/>
<sequence length="365" mass="40406">MTAPGYGRDASLSADELAAAVAAVRPDWRLVDAEPMPDGSDIVYGVTVREGDGEPREAVLKCFRPGKSPTHTPERFLVEVDLLGIVGRETDLPVPERYGVRESHESAPAPAFLMEHLPGDSPPPVTDPTPDDSGEGRAADRLLRESGRHLARIHDLRTFESFGELVADPDRRTTADGGSPAAKPVVRDGHNTWTGRVGTLIAFSLDGLADTRFADLESDLREYADERLATLDFAAEAALLHGDYRPGNLLGDPETGRVTAVLDWGAAQAGDPRYELAWVVREFSARAPLDSSVGERVRDALFDAYEGERGRSFERGSGEFEERQRFYRAVTWITELRWFDYWWGGADESVREKRATRLRENVEEL</sequence>
<dbReference type="Gene3D" id="3.30.200.20">
    <property type="entry name" value="Phosphorylase Kinase, domain 1"/>
    <property type="match status" value="1"/>
</dbReference>
<dbReference type="Proteomes" id="UP000509667">
    <property type="component" value="Chromosome"/>
</dbReference>
<dbReference type="Gene3D" id="3.90.1200.10">
    <property type="match status" value="1"/>
</dbReference>
<dbReference type="EMBL" id="CP058910">
    <property type="protein sequence ID" value="QLH78521.1"/>
    <property type="molecule type" value="Genomic_DNA"/>
</dbReference>
<dbReference type="PANTHER" id="PTHR21310">
    <property type="entry name" value="AMINOGLYCOSIDE PHOSPHOTRANSFERASE-RELATED-RELATED"/>
    <property type="match status" value="1"/>
</dbReference>
<evidence type="ECO:0000313" key="3">
    <source>
        <dbReference type="EMBL" id="QLH78521.1"/>
    </source>
</evidence>
<dbReference type="RefSeq" id="WP_179908402.1">
    <property type="nucleotide sequence ID" value="NZ_CP058910.1"/>
</dbReference>
<keyword evidence="3" id="KW-0808">Transferase</keyword>
<dbReference type="GO" id="GO:0016740">
    <property type="term" value="F:transferase activity"/>
    <property type="evidence" value="ECO:0007669"/>
    <property type="project" value="UniProtKB-KW"/>
</dbReference>
<dbReference type="OrthoDB" id="350437at2157"/>
<feature type="region of interest" description="Disordered" evidence="1">
    <location>
        <begin position="113"/>
        <end position="137"/>
    </location>
</feature>
<dbReference type="Pfam" id="PF01636">
    <property type="entry name" value="APH"/>
    <property type="match status" value="1"/>
</dbReference>
<reference evidence="3 4" key="1">
    <citation type="submission" date="2020-07" db="EMBL/GenBank/DDBJ databases">
        <title>Halosimplex pelagicum sp. nov. and Halosimplex rubrum sp. nov., isolated from salted brown alga Laminaria, and emended description of the genus Halosimplex.</title>
        <authorList>
            <person name="Cui H."/>
        </authorList>
    </citation>
    <scope>NUCLEOTIDE SEQUENCE [LARGE SCALE GENOMIC DNA]</scope>
    <source>
        <strain evidence="3 4">R27</strain>
    </source>
</reference>
<accession>A0A7D5P3Y4</accession>
<name>A0A7D5P3Y4_9EURY</name>
<dbReference type="KEGG" id="hrr:HZS55_15025"/>
<dbReference type="SUPFAM" id="SSF56112">
    <property type="entry name" value="Protein kinase-like (PK-like)"/>
    <property type="match status" value="1"/>
</dbReference>
<evidence type="ECO:0000259" key="2">
    <source>
        <dbReference type="Pfam" id="PF01636"/>
    </source>
</evidence>
<dbReference type="InterPro" id="IPR002575">
    <property type="entry name" value="Aminoglycoside_PTrfase"/>
</dbReference>
<protein>
    <submittedName>
        <fullName evidence="3">Phosphotransferase</fullName>
    </submittedName>
</protein>
<dbReference type="InterPro" id="IPR051678">
    <property type="entry name" value="AGP_Transferase"/>
</dbReference>
<keyword evidence="4" id="KW-1185">Reference proteome</keyword>
<dbReference type="AlphaFoldDB" id="A0A7D5P3Y4"/>
<feature type="domain" description="Aminoglycoside phosphotransferase" evidence="2">
    <location>
        <begin position="51"/>
        <end position="309"/>
    </location>
</feature>
<organism evidence="3 4">
    <name type="scientific">Halosimplex rubrum</name>
    <dbReference type="NCBI Taxonomy" id="869889"/>
    <lineage>
        <taxon>Archaea</taxon>
        <taxon>Methanobacteriati</taxon>
        <taxon>Methanobacteriota</taxon>
        <taxon>Stenosarchaea group</taxon>
        <taxon>Halobacteria</taxon>
        <taxon>Halobacteriales</taxon>
        <taxon>Haloarculaceae</taxon>
        <taxon>Halosimplex</taxon>
    </lineage>
</organism>
<proteinExistence type="predicted"/>